<accession>A0A6M0QNQ9</accession>
<keyword evidence="4 5" id="KW-0472">Membrane</keyword>
<evidence type="ECO:0000313" key="8">
    <source>
        <dbReference type="Proteomes" id="UP000477782"/>
    </source>
</evidence>
<keyword evidence="3 5" id="KW-1133">Transmembrane helix</keyword>
<dbReference type="AlphaFoldDB" id="A0A6M0QNQ9"/>
<sequence>MSGVVQDLLQLTLVNPRAAAARLKALGLPIGTGWLAVLLMSVLSAALGFAGFLISPVEMDPGMQAVFGSPLRTALIQFGALALTGVLAFWVGQRLGGTGTLAEALVLVAWVQLPPILLQLLQLVAMLVLPGLAPPIGLAGFALYAVLLSLFIAELHGFRSGLMVFFGMIAVSFLVALVAAILFAALIGVPSHV</sequence>
<keyword evidence="8" id="KW-1185">Reference proteome</keyword>
<comment type="caution">
    <text evidence="7">The sequence shown here is derived from an EMBL/GenBank/DDBJ whole genome shotgun (WGS) entry which is preliminary data.</text>
</comment>
<feature type="domain" description="Yip1" evidence="6">
    <location>
        <begin position="12"/>
        <end position="180"/>
    </location>
</feature>
<feature type="transmembrane region" description="Helical" evidence="5">
    <location>
        <begin position="74"/>
        <end position="92"/>
    </location>
</feature>
<comment type="subcellular location">
    <subcellularLocation>
        <location evidence="1">Membrane</location>
        <topology evidence="1">Multi-pass membrane protein</topology>
    </subcellularLocation>
</comment>
<proteinExistence type="predicted"/>
<evidence type="ECO:0000256" key="1">
    <source>
        <dbReference type="ARBA" id="ARBA00004141"/>
    </source>
</evidence>
<feature type="transmembrane region" description="Helical" evidence="5">
    <location>
        <begin position="165"/>
        <end position="189"/>
    </location>
</feature>
<dbReference type="EMBL" id="JAAIVJ010000001">
    <property type="protein sequence ID" value="NEY89027.1"/>
    <property type="molecule type" value="Genomic_DNA"/>
</dbReference>
<feature type="transmembrane region" description="Helical" evidence="5">
    <location>
        <begin position="32"/>
        <end position="54"/>
    </location>
</feature>
<evidence type="ECO:0000256" key="3">
    <source>
        <dbReference type="ARBA" id="ARBA00022989"/>
    </source>
</evidence>
<evidence type="ECO:0000259" key="6">
    <source>
        <dbReference type="Pfam" id="PF04893"/>
    </source>
</evidence>
<name>A0A6M0QNQ9_9RHOB</name>
<feature type="transmembrane region" description="Helical" evidence="5">
    <location>
        <begin position="104"/>
        <end position="129"/>
    </location>
</feature>
<dbReference type="InterPro" id="IPR006977">
    <property type="entry name" value="Yip1_dom"/>
</dbReference>
<dbReference type="Pfam" id="PF04893">
    <property type="entry name" value="Yip1"/>
    <property type="match status" value="1"/>
</dbReference>
<dbReference type="Proteomes" id="UP000477782">
    <property type="component" value="Unassembled WGS sequence"/>
</dbReference>
<evidence type="ECO:0000313" key="7">
    <source>
        <dbReference type="EMBL" id="NEY89027.1"/>
    </source>
</evidence>
<reference evidence="7 8" key="1">
    <citation type="submission" date="2020-02" db="EMBL/GenBank/DDBJ databases">
        <authorList>
            <person name="Chen W.-M."/>
        </authorList>
    </citation>
    <scope>NUCLEOTIDE SEQUENCE [LARGE SCALE GENOMIC DNA]</scope>
    <source>
        <strain evidence="7 8">KMS-5</strain>
    </source>
</reference>
<organism evidence="7 8">
    <name type="scientific">Tabrizicola oligotrophica</name>
    <dbReference type="NCBI Taxonomy" id="2710650"/>
    <lineage>
        <taxon>Bacteria</taxon>
        <taxon>Pseudomonadati</taxon>
        <taxon>Pseudomonadota</taxon>
        <taxon>Alphaproteobacteria</taxon>
        <taxon>Rhodobacterales</taxon>
        <taxon>Paracoccaceae</taxon>
        <taxon>Tabrizicola</taxon>
    </lineage>
</organism>
<gene>
    <name evidence="7" type="ORF">G4Z14_01855</name>
</gene>
<feature type="transmembrane region" description="Helical" evidence="5">
    <location>
        <begin position="135"/>
        <end position="153"/>
    </location>
</feature>
<protein>
    <submittedName>
        <fullName evidence="7">YIP1 family protein</fullName>
    </submittedName>
</protein>
<evidence type="ECO:0000256" key="4">
    <source>
        <dbReference type="ARBA" id="ARBA00023136"/>
    </source>
</evidence>
<evidence type="ECO:0000256" key="2">
    <source>
        <dbReference type="ARBA" id="ARBA00022692"/>
    </source>
</evidence>
<dbReference type="GO" id="GO:0016020">
    <property type="term" value="C:membrane"/>
    <property type="evidence" value="ECO:0007669"/>
    <property type="project" value="UniProtKB-SubCell"/>
</dbReference>
<keyword evidence="2 5" id="KW-0812">Transmembrane</keyword>
<dbReference type="RefSeq" id="WP_164623044.1">
    <property type="nucleotide sequence ID" value="NZ_JAAIVJ010000001.1"/>
</dbReference>
<evidence type="ECO:0000256" key="5">
    <source>
        <dbReference type="SAM" id="Phobius"/>
    </source>
</evidence>